<dbReference type="OrthoDB" id="10600613at2759"/>
<keyword evidence="3" id="KW-1185">Reference proteome</keyword>
<reference evidence="2" key="1">
    <citation type="submission" date="2021-02" db="EMBL/GenBank/DDBJ databases">
        <authorList>
            <person name="Dougan E. K."/>
            <person name="Rhodes N."/>
            <person name="Thang M."/>
            <person name="Chan C."/>
        </authorList>
    </citation>
    <scope>NUCLEOTIDE SEQUENCE</scope>
</reference>
<proteinExistence type="predicted"/>
<organism evidence="2 3">
    <name type="scientific">Symbiodinium pilosum</name>
    <name type="common">Dinoflagellate</name>
    <dbReference type="NCBI Taxonomy" id="2952"/>
    <lineage>
        <taxon>Eukaryota</taxon>
        <taxon>Sar</taxon>
        <taxon>Alveolata</taxon>
        <taxon>Dinophyceae</taxon>
        <taxon>Suessiales</taxon>
        <taxon>Symbiodiniaceae</taxon>
        <taxon>Symbiodinium</taxon>
    </lineage>
</organism>
<keyword evidence="1" id="KW-0175">Coiled coil</keyword>
<comment type="caution">
    <text evidence="2">The sequence shown here is derived from an EMBL/GenBank/DDBJ whole genome shotgun (WGS) entry which is preliminary data.</text>
</comment>
<dbReference type="AlphaFoldDB" id="A0A812Y6V0"/>
<gene>
    <name evidence="2" type="ORF">SPIL2461_LOCUS22404</name>
</gene>
<dbReference type="Proteomes" id="UP000649617">
    <property type="component" value="Unassembled WGS sequence"/>
</dbReference>
<sequence length="129" mass="14646">MQRNNDEFKKKLEEELSSHMRMKDQLKSRIRALQSIYDDANDKLELSQSLSQQSQDSCHELQEEVNSLERNLREVEKKNAAKISQLEGEAKEKEVSPSPMHVDMTVLTGTSCNVKSLAAAVLLCALKQL</sequence>
<evidence type="ECO:0000313" key="2">
    <source>
        <dbReference type="EMBL" id="CAE7764905.1"/>
    </source>
</evidence>
<evidence type="ECO:0000256" key="1">
    <source>
        <dbReference type="SAM" id="Coils"/>
    </source>
</evidence>
<dbReference type="EMBL" id="CAJNIZ010047260">
    <property type="protein sequence ID" value="CAE7764905.1"/>
    <property type="molecule type" value="Genomic_DNA"/>
</dbReference>
<name>A0A812Y6V0_SYMPI</name>
<feature type="coiled-coil region" evidence="1">
    <location>
        <begin position="9"/>
        <end position="85"/>
    </location>
</feature>
<protein>
    <submittedName>
        <fullName evidence="2">Uncharacterized protein</fullName>
    </submittedName>
</protein>
<evidence type="ECO:0000313" key="3">
    <source>
        <dbReference type="Proteomes" id="UP000649617"/>
    </source>
</evidence>
<accession>A0A812Y6V0</accession>